<dbReference type="OrthoDB" id="10257006at2759"/>
<dbReference type="Proteomes" id="UP000070089">
    <property type="component" value="Unassembled WGS sequence"/>
</dbReference>
<name>A0A132P0I8_GIAIN</name>
<keyword evidence="1" id="KW-0812">Transmembrane</keyword>
<comment type="caution">
    <text evidence="2">The sequence shown here is derived from an EMBL/GenBank/DDBJ whole genome shotgun (WGS) entry which is preliminary data.</text>
</comment>
<protein>
    <submittedName>
        <fullName evidence="2">Uncharacterized protein</fullName>
    </submittedName>
</protein>
<evidence type="ECO:0000313" key="2">
    <source>
        <dbReference type="EMBL" id="KWX15841.1"/>
    </source>
</evidence>
<proteinExistence type="predicted"/>
<accession>A0A132P0I8</accession>
<organism evidence="2 3">
    <name type="scientific">Giardia duodenalis assemblage B</name>
    <dbReference type="NCBI Taxonomy" id="1394984"/>
    <lineage>
        <taxon>Eukaryota</taxon>
        <taxon>Metamonada</taxon>
        <taxon>Diplomonadida</taxon>
        <taxon>Hexamitidae</taxon>
        <taxon>Giardiinae</taxon>
        <taxon>Giardia</taxon>
    </lineage>
</organism>
<dbReference type="VEuPathDB" id="GiardiaDB:QR46_0159"/>
<sequence>MWIFAILLGLAASELDQVIFKVPYLNVSVPSYMECWYPARAINVNPIRGTICVSAQATGERECDVLNIGCFAELNTSDNFNPFFRTFPSFNYSSYVEPTEICFSCFSNMPNERPSTIDQCIYSLSNLELLSMAVYNLNIYTRIQIGPIIINTLDFSNCYEGNTVTVTYDYLTSILTINGNPTYTCTALTRAQLSQITLDMALNSTMDFMFSGFDITQFSFNTPTIESSCAFSCREEVFAVTERTGIDGLLTLDFENSIYGGDMTFSVQKIFSSRGYHCFANLLTTIAPYYIGTSIQLLQADECSGIRIPADQLVQIQVIIFDEDYSSTAPVFQQTSHLQFKLLTRLNFVYTACYEASSSGGMCTELTKLISSNHNITSEVVLSFPNYTMGGWTERLVLRYPVPTTALGVWGFINAYIGKDHIFFITQKLIQAPMDNLLNNSLFRNETTILVNVYLQSKSLNNLTRIMGVRVPVANLSLPAFKLYCLDPANYLASVCTEWLARLREDEASYVMLITFLSSDDNDIKSSYLVTIISISPVLRDLVWQLLLFGLAIYICVAIEVAMLLYCGESKKDTKNLGNK</sequence>
<reference evidence="2 3" key="1">
    <citation type="journal article" date="2015" name="Mol. Biochem. Parasitol.">
        <title>Identification of polymorphic genes for use in assemblage B genotyping assays through comparative genomics of multiple assemblage B Giardia duodenalis isolates.</title>
        <authorList>
            <person name="Wielinga C."/>
            <person name="Thompson R.C."/>
            <person name="Monis P."/>
            <person name="Ryan U."/>
        </authorList>
    </citation>
    <scope>NUCLEOTIDE SEQUENCE [LARGE SCALE GENOMIC DNA]</scope>
    <source>
        <strain evidence="2 3">BAH15c1</strain>
    </source>
</reference>
<evidence type="ECO:0000256" key="1">
    <source>
        <dbReference type="SAM" id="Phobius"/>
    </source>
</evidence>
<dbReference type="AlphaFoldDB" id="A0A132P0I8"/>
<keyword evidence="1" id="KW-1133">Transmembrane helix</keyword>
<evidence type="ECO:0000313" key="3">
    <source>
        <dbReference type="Proteomes" id="UP000070089"/>
    </source>
</evidence>
<dbReference type="EMBL" id="JXTI01000002">
    <property type="protein sequence ID" value="KWX15841.1"/>
    <property type="molecule type" value="Genomic_DNA"/>
</dbReference>
<gene>
    <name evidence="2" type="ORF">QR46_0159</name>
</gene>
<keyword evidence="1" id="KW-0472">Membrane</keyword>
<feature type="transmembrane region" description="Helical" evidence="1">
    <location>
        <begin position="542"/>
        <end position="567"/>
    </location>
</feature>